<evidence type="ECO:0000313" key="3">
    <source>
        <dbReference type="EMBL" id="KAL1867655.1"/>
    </source>
</evidence>
<dbReference type="PANTHER" id="PTHR31836">
    <property type="match status" value="1"/>
</dbReference>
<gene>
    <name evidence="3" type="ORF">Daus18300_006210</name>
</gene>
<evidence type="ECO:0000313" key="4">
    <source>
        <dbReference type="Proteomes" id="UP001583177"/>
    </source>
</evidence>
<comment type="caution">
    <text evidence="3">The sequence shown here is derived from an EMBL/GenBank/DDBJ whole genome shotgun (WGS) entry which is preliminary data.</text>
</comment>
<organism evidence="3 4">
    <name type="scientific">Diaporthe australafricana</name>
    <dbReference type="NCBI Taxonomy" id="127596"/>
    <lineage>
        <taxon>Eukaryota</taxon>
        <taxon>Fungi</taxon>
        <taxon>Dikarya</taxon>
        <taxon>Ascomycota</taxon>
        <taxon>Pezizomycotina</taxon>
        <taxon>Sordariomycetes</taxon>
        <taxon>Sordariomycetidae</taxon>
        <taxon>Diaporthales</taxon>
        <taxon>Diaporthaceae</taxon>
        <taxon>Diaporthe</taxon>
    </lineage>
</organism>
<name>A0ABR3WVG4_9PEZI</name>
<sequence length="136" mass="13954">MIFVAKMLVAFAILMVSTLGMAASIKAPIPDANTFTPAHVGEMTYYDPSESGNEVACGGHYLPTDRIAALGAGSFGSRAACGKTAIISLNGNTTTATIVDMCDAGAPDDIDVTPVVFEDLAPTPSGRVPGVAWQMS</sequence>
<feature type="chain" id="PRO_5046460547" description="RlpA-like protein double-psi beta-barrel domain-containing protein" evidence="2">
    <location>
        <begin position="23"/>
        <end position="136"/>
    </location>
</feature>
<dbReference type="Proteomes" id="UP001583177">
    <property type="component" value="Unassembled WGS sequence"/>
</dbReference>
<accession>A0ABR3WVG4</accession>
<reference evidence="3 4" key="1">
    <citation type="journal article" date="2024" name="IMA Fungus">
        <title>IMA Genome - F19 : A genome assembly and annotation guide to empower mycologists, including annotated draft genome sequences of Ceratocystis pirilliformis, Diaporthe australafricana, Fusarium ophioides, Paecilomyces lecythidis, and Sporothrix stenoceras.</title>
        <authorList>
            <person name="Aylward J."/>
            <person name="Wilson A.M."/>
            <person name="Visagie C.M."/>
            <person name="Spraker J."/>
            <person name="Barnes I."/>
            <person name="Buitendag C."/>
            <person name="Ceriani C."/>
            <person name="Del Mar Angel L."/>
            <person name="du Plessis D."/>
            <person name="Fuchs T."/>
            <person name="Gasser K."/>
            <person name="Kramer D."/>
            <person name="Li W."/>
            <person name="Munsamy K."/>
            <person name="Piso A."/>
            <person name="Price J.L."/>
            <person name="Sonnekus B."/>
            <person name="Thomas C."/>
            <person name="van der Nest A."/>
            <person name="van Dijk A."/>
            <person name="van Heerden A."/>
            <person name="van Vuuren N."/>
            <person name="Yilmaz N."/>
            <person name="Duong T.A."/>
            <person name="van der Merwe N.A."/>
            <person name="Wingfield M.J."/>
            <person name="Wingfield B.D."/>
        </authorList>
    </citation>
    <scope>NUCLEOTIDE SEQUENCE [LARGE SCALE GENOMIC DNA]</scope>
    <source>
        <strain evidence="3 4">CMW 18300</strain>
    </source>
</reference>
<dbReference type="SUPFAM" id="SSF50685">
    <property type="entry name" value="Barwin-like endoglucanases"/>
    <property type="match status" value="1"/>
</dbReference>
<evidence type="ECO:0008006" key="5">
    <source>
        <dbReference type="Google" id="ProtNLM"/>
    </source>
</evidence>
<keyword evidence="4" id="KW-1185">Reference proteome</keyword>
<dbReference type="PANTHER" id="PTHR31836:SF28">
    <property type="entry name" value="SRCR DOMAIN-CONTAINING PROTEIN-RELATED"/>
    <property type="match status" value="1"/>
</dbReference>
<protein>
    <recommendedName>
        <fullName evidence="5">RlpA-like protein double-psi beta-barrel domain-containing protein</fullName>
    </recommendedName>
</protein>
<dbReference type="InterPro" id="IPR051477">
    <property type="entry name" value="Expansin_CellWall"/>
</dbReference>
<evidence type="ECO:0000256" key="1">
    <source>
        <dbReference type="ARBA" id="ARBA00022729"/>
    </source>
</evidence>
<dbReference type="Gene3D" id="2.40.40.10">
    <property type="entry name" value="RlpA-like domain"/>
    <property type="match status" value="1"/>
</dbReference>
<proteinExistence type="predicted"/>
<feature type="signal peptide" evidence="2">
    <location>
        <begin position="1"/>
        <end position="22"/>
    </location>
</feature>
<dbReference type="InterPro" id="IPR036908">
    <property type="entry name" value="RlpA-like_sf"/>
</dbReference>
<keyword evidence="1 2" id="KW-0732">Signal</keyword>
<dbReference type="EMBL" id="JAWRVE010000049">
    <property type="protein sequence ID" value="KAL1867655.1"/>
    <property type="molecule type" value="Genomic_DNA"/>
</dbReference>
<evidence type="ECO:0000256" key="2">
    <source>
        <dbReference type="SAM" id="SignalP"/>
    </source>
</evidence>
<dbReference type="CDD" id="cd22191">
    <property type="entry name" value="DPBB_RlpA_EXP_N-like"/>
    <property type="match status" value="1"/>
</dbReference>